<dbReference type="PANTHER" id="PTHR31973:SF190">
    <property type="entry name" value="MULE TRANSPOSASE DOMAIN-CONTAINING PROTEIN"/>
    <property type="match status" value="1"/>
</dbReference>
<evidence type="ECO:0000313" key="3">
    <source>
        <dbReference type="EMBL" id="GJT88487.1"/>
    </source>
</evidence>
<name>A0ABQ5HKN2_9ASTR</name>
<comment type="caution">
    <text evidence="3">The sequence shown here is derived from an EMBL/GenBank/DDBJ whole genome shotgun (WGS) entry which is preliminary data.</text>
</comment>
<keyword evidence="4" id="KW-1185">Reference proteome</keyword>
<accession>A0ABQ5HKN2</accession>
<dbReference type="InterPro" id="IPR018289">
    <property type="entry name" value="MULE_transposase_dom"/>
</dbReference>
<organism evidence="3 4">
    <name type="scientific">Tanacetum coccineum</name>
    <dbReference type="NCBI Taxonomy" id="301880"/>
    <lineage>
        <taxon>Eukaryota</taxon>
        <taxon>Viridiplantae</taxon>
        <taxon>Streptophyta</taxon>
        <taxon>Embryophyta</taxon>
        <taxon>Tracheophyta</taxon>
        <taxon>Spermatophyta</taxon>
        <taxon>Magnoliopsida</taxon>
        <taxon>eudicotyledons</taxon>
        <taxon>Gunneridae</taxon>
        <taxon>Pentapetalae</taxon>
        <taxon>asterids</taxon>
        <taxon>campanulids</taxon>
        <taxon>Asterales</taxon>
        <taxon>Asteraceae</taxon>
        <taxon>Asteroideae</taxon>
        <taxon>Anthemideae</taxon>
        <taxon>Anthemidinae</taxon>
        <taxon>Tanacetum</taxon>
    </lineage>
</organism>
<feature type="domain" description="MULE transposase" evidence="2">
    <location>
        <begin position="663"/>
        <end position="743"/>
    </location>
</feature>
<gene>
    <name evidence="3" type="ORF">Tco_1070204</name>
</gene>
<reference evidence="3" key="1">
    <citation type="journal article" date="2022" name="Int. J. Mol. Sci.">
        <title>Draft Genome of Tanacetum Coccineum: Genomic Comparison of Closely Related Tanacetum-Family Plants.</title>
        <authorList>
            <person name="Yamashiro T."/>
            <person name="Shiraishi A."/>
            <person name="Nakayama K."/>
            <person name="Satake H."/>
        </authorList>
    </citation>
    <scope>NUCLEOTIDE SEQUENCE</scope>
</reference>
<feature type="region of interest" description="Disordered" evidence="1">
    <location>
        <begin position="482"/>
        <end position="519"/>
    </location>
</feature>
<feature type="region of interest" description="Disordered" evidence="1">
    <location>
        <begin position="327"/>
        <end position="350"/>
    </location>
</feature>
<evidence type="ECO:0000259" key="2">
    <source>
        <dbReference type="Pfam" id="PF10551"/>
    </source>
</evidence>
<protein>
    <submittedName>
        <fullName evidence="3">Heat stress transcription factor B-4-like protein</fullName>
    </submittedName>
</protein>
<evidence type="ECO:0000313" key="4">
    <source>
        <dbReference type="Proteomes" id="UP001151760"/>
    </source>
</evidence>
<evidence type="ECO:0000256" key="1">
    <source>
        <dbReference type="SAM" id="MobiDB-lite"/>
    </source>
</evidence>
<reference evidence="3" key="2">
    <citation type="submission" date="2022-01" db="EMBL/GenBank/DDBJ databases">
        <authorList>
            <person name="Yamashiro T."/>
            <person name="Shiraishi A."/>
            <person name="Satake H."/>
            <person name="Nakayama K."/>
        </authorList>
    </citation>
    <scope>NUCLEOTIDE SEQUENCE</scope>
</reference>
<dbReference type="Proteomes" id="UP001151760">
    <property type="component" value="Unassembled WGS sequence"/>
</dbReference>
<dbReference type="Pfam" id="PF10551">
    <property type="entry name" value="MULE"/>
    <property type="match status" value="1"/>
</dbReference>
<dbReference type="PANTHER" id="PTHR31973">
    <property type="entry name" value="POLYPROTEIN, PUTATIVE-RELATED"/>
    <property type="match status" value="1"/>
</dbReference>
<dbReference type="EMBL" id="BQNB010019735">
    <property type="protein sequence ID" value="GJT88487.1"/>
    <property type="molecule type" value="Genomic_DNA"/>
</dbReference>
<proteinExistence type="predicted"/>
<sequence length="832" mass="93102">MEAPPSIVDGHHRATHRRTRIGLWYPDRMYVSGRVDIFDMVDIDLFTVVTLNMMVLKLGYTGKSKPMFYNYLKPLTSLDEGLYALACEEDVRCLGTLVRSFKLIKVYIEHGVTALDSCLRAPRFRATLEEITDEPGSIAANRTEKMLLLTWHESSEITKEPVCESVTPSSLPQHDSSTPYKDSICESITPRCMPDCILTHPTDESFSDINLSFVSRQATASQVIDDVMRQLSFDETELDGEAGFADLARSGVEIETQSKLPVFEEPDVGRTQEPILSEVSTQKPIVAEVSTQEPIVAEVSTEVPIVKEVGTREFSVEDVVLEDYVSSGEDAEQGNGQEDKSAPTNGQFFYDDEGINTAYETEYDVQSSEDAGTNDDDDVDKDFLIDEENEIIEPDVDVHLFGISMYLPFDNIGITNLVSDDVLEGEDVDVINVDGFDSDPEAKDRVYLHSIESRRNLKLYKNDGVKIRARCDGKVHVFTMSQGTGPTGLNRRMEAGPSGSSGPTTRCKKRKNTGTNDDSQASLSFLDVHDKGISALGSCMEIKHYTYKFLSGKIFEQVRVNPDIPVKAVQDQLQRELEVQISMSKAFRAKAKAKKEVRGDHVLHYSMLRDYVVELQSTNPNTTVKIAVERNTDHSLPTRVFQRIYICLGALKLGFRACRRDLLGLDGAFMKGPFPGQVLVAVELDSNNGIYPLAYALVEAESKGSWCWFLQCLGDDIDLHPYSNFTFISDRQKGIIPAIKSVDPIRGMDKQVITLLEYIREYCMKRIVNVQGVIDKCTGPLTPTATRIIESINKEAHLVKVKWELTWIPYKNAIAAYWNMALNDQTAPPPET</sequence>